<comment type="caution">
    <text evidence="3">The sequence shown here is derived from an EMBL/GenBank/DDBJ whole genome shotgun (WGS) entry which is preliminary data.</text>
</comment>
<dbReference type="EMBL" id="JABWTA010000001">
    <property type="protein sequence ID" value="NVE95289.1"/>
    <property type="molecule type" value="Genomic_DNA"/>
</dbReference>
<dbReference type="Gene3D" id="3.40.50.1820">
    <property type="entry name" value="alpha/beta hydrolase"/>
    <property type="match status" value="1"/>
</dbReference>
<dbReference type="PANTHER" id="PTHR12277:SF81">
    <property type="entry name" value="PROTEIN ABHD13"/>
    <property type="match status" value="1"/>
</dbReference>
<organism evidence="3 4">
    <name type="scientific">Altererythrobacter lutimaris</name>
    <dbReference type="NCBI Taxonomy" id="2743979"/>
    <lineage>
        <taxon>Bacteria</taxon>
        <taxon>Pseudomonadati</taxon>
        <taxon>Pseudomonadota</taxon>
        <taxon>Alphaproteobacteria</taxon>
        <taxon>Sphingomonadales</taxon>
        <taxon>Erythrobacteraceae</taxon>
        <taxon>Altererythrobacter</taxon>
    </lineage>
</organism>
<reference evidence="3 4" key="1">
    <citation type="submission" date="2020-06" db="EMBL/GenBank/DDBJ databases">
        <title>Altererythrobacter lutimaris sp. nov., a marine bacterium isolated from a tidal flat.</title>
        <authorList>
            <person name="Kim D."/>
            <person name="Yoo Y."/>
            <person name="Kim J.-J."/>
        </authorList>
    </citation>
    <scope>NUCLEOTIDE SEQUENCE [LARGE SCALE GENOMIC DNA]</scope>
    <source>
        <strain evidence="3 4">JGD-16</strain>
    </source>
</reference>
<evidence type="ECO:0000313" key="3">
    <source>
        <dbReference type="EMBL" id="NVE95289.1"/>
    </source>
</evidence>
<name>A0A850HC01_9SPHN</name>
<keyword evidence="1" id="KW-1133">Transmembrane helix</keyword>
<feature type="domain" description="Serine aminopeptidase S33" evidence="2">
    <location>
        <begin position="70"/>
        <end position="175"/>
    </location>
</feature>
<dbReference type="InterPro" id="IPR029058">
    <property type="entry name" value="AB_hydrolase_fold"/>
</dbReference>
<protein>
    <submittedName>
        <fullName evidence="3">Alpha/beta hydrolase</fullName>
    </submittedName>
</protein>
<sequence length="269" mass="28490">MLRKLGRLAVTVLVAYTIMVVILWAMQDRFIYPAPQYAVDPAPGFDVIALETADGLSLRAFTRQAQVGRPTIVYFHGNGGTLLAAANATRSLAAAGYGLLLVEYRGYGGNSGEPSEQGFYRDGRAAMNWLAEQGIAPADTIIVGNSIGGGTAVQMASEYSPSALMLTAPFLSLPDVAQDALPFVPAHFLMRDRFDNASKIDALEMPIFIMHGTADNVVPFEHGEALAKLSPAATFVAVEGAGHALSFSEDGQRAQLEWLDQLLSGGGGA</sequence>
<dbReference type="GO" id="GO:0016787">
    <property type="term" value="F:hydrolase activity"/>
    <property type="evidence" value="ECO:0007669"/>
    <property type="project" value="UniProtKB-KW"/>
</dbReference>
<dbReference type="RefSeq" id="WP_176273525.1">
    <property type="nucleotide sequence ID" value="NZ_JABWTA010000001.1"/>
</dbReference>
<evidence type="ECO:0000256" key="1">
    <source>
        <dbReference type="SAM" id="Phobius"/>
    </source>
</evidence>
<dbReference type="Proteomes" id="UP000546031">
    <property type="component" value="Unassembled WGS sequence"/>
</dbReference>
<proteinExistence type="predicted"/>
<keyword evidence="4" id="KW-1185">Reference proteome</keyword>
<dbReference type="AlphaFoldDB" id="A0A850HC01"/>
<keyword evidence="1" id="KW-0472">Membrane</keyword>
<keyword evidence="1" id="KW-0812">Transmembrane</keyword>
<evidence type="ECO:0000259" key="2">
    <source>
        <dbReference type="Pfam" id="PF12146"/>
    </source>
</evidence>
<dbReference type="PANTHER" id="PTHR12277">
    <property type="entry name" value="ALPHA/BETA HYDROLASE DOMAIN-CONTAINING PROTEIN"/>
    <property type="match status" value="1"/>
</dbReference>
<keyword evidence="3" id="KW-0378">Hydrolase</keyword>
<accession>A0A850HC01</accession>
<dbReference type="SUPFAM" id="SSF53474">
    <property type="entry name" value="alpha/beta-Hydrolases"/>
    <property type="match status" value="1"/>
</dbReference>
<evidence type="ECO:0000313" key="4">
    <source>
        <dbReference type="Proteomes" id="UP000546031"/>
    </source>
</evidence>
<gene>
    <name evidence="3" type="ORF">HUO12_10300</name>
</gene>
<dbReference type="InterPro" id="IPR022742">
    <property type="entry name" value="Hydrolase_4"/>
</dbReference>
<feature type="transmembrane region" description="Helical" evidence="1">
    <location>
        <begin position="7"/>
        <end position="26"/>
    </location>
</feature>
<dbReference type="Pfam" id="PF12146">
    <property type="entry name" value="Hydrolase_4"/>
    <property type="match status" value="1"/>
</dbReference>